<evidence type="ECO:0000313" key="2">
    <source>
        <dbReference type="Proteomes" id="UP000295210"/>
    </source>
</evidence>
<dbReference type="Proteomes" id="UP000295210">
    <property type="component" value="Unassembled WGS sequence"/>
</dbReference>
<dbReference type="AlphaFoldDB" id="A0A4R1L3N2"/>
<dbReference type="RefSeq" id="WP_131996303.1">
    <property type="nucleotide sequence ID" value="NZ_SMGK01000003.1"/>
</dbReference>
<organism evidence="1 2">
    <name type="scientific">Acidipila rosea</name>
    <dbReference type="NCBI Taxonomy" id="768535"/>
    <lineage>
        <taxon>Bacteria</taxon>
        <taxon>Pseudomonadati</taxon>
        <taxon>Acidobacteriota</taxon>
        <taxon>Terriglobia</taxon>
        <taxon>Terriglobales</taxon>
        <taxon>Acidobacteriaceae</taxon>
        <taxon>Acidipila</taxon>
    </lineage>
</organism>
<proteinExistence type="predicted"/>
<protein>
    <recommendedName>
        <fullName evidence="3">PHP domain-containing protein</fullName>
    </recommendedName>
</protein>
<comment type="caution">
    <text evidence="1">The sequence shown here is derived from an EMBL/GenBank/DDBJ whole genome shotgun (WGS) entry which is preliminary data.</text>
</comment>
<name>A0A4R1L3N2_9BACT</name>
<evidence type="ECO:0008006" key="3">
    <source>
        <dbReference type="Google" id="ProtNLM"/>
    </source>
</evidence>
<sequence>MADVQAGLRRISYQWKAPEASIPYTTGVSLHSHTNQSRETLDFLAKLGSEYRLLRPVMAAVERRSRERHQIPVNYETSYWTPPLTPRLAFDLESIQIVKLGLMPLVSLTDHDNIQAPMLLRTVAAARHIPVSVEWSVPFGDDQSFHLGIHNLPSETGAAWMKVFEEFTAQPSEARLTEILAALDALPNVLIVFNHPMWDLYMIGEAKHKQRLDAFMARNGRFMHALELNGLRGWEENRAVKRMAQRMDMLLISGGDRHGLEPNANINLSNATSFTDFVHEVRYEGRSHVLFMPQYAEPWKHRLLASTLDSIRDYADFPQGSQRWDERVFHPDADGNMRPASELWPKGKAPVYLQAVIEAVRLLGAKPLNRSLRMAWSESHELSFALGEETA</sequence>
<dbReference type="OrthoDB" id="102997at2"/>
<dbReference type="Gene3D" id="3.20.20.140">
    <property type="entry name" value="Metal-dependent hydrolases"/>
    <property type="match status" value="1"/>
</dbReference>
<dbReference type="SUPFAM" id="SSF89550">
    <property type="entry name" value="PHP domain-like"/>
    <property type="match status" value="1"/>
</dbReference>
<evidence type="ECO:0000313" key="1">
    <source>
        <dbReference type="EMBL" id="TCK72658.1"/>
    </source>
</evidence>
<keyword evidence="2" id="KW-1185">Reference proteome</keyword>
<reference evidence="1 2" key="1">
    <citation type="submission" date="2019-03" db="EMBL/GenBank/DDBJ databases">
        <title>Genomic Encyclopedia of Type Strains, Phase IV (KMG-IV): sequencing the most valuable type-strain genomes for metagenomic binning, comparative biology and taxonomic classification.</title>
        <authorList>
            <person name="Goeker M."/>
        </authorList>
    </citation>
    <scope>NUCLEOTIDE SEQUENCE [LARGE SCALE GENOMIC DNA]</scope>
    <source>
        <strain evidence="1 2">DSM 103428</strain>
    </source>
</reference>
<accession>A0A4R1L3N2</accession>
<dbReference type="EMBL" id="SMGK01000003">
    <property type="protein sequence ID" value="TCK72658.1"/>
    <property type="molecule type" value="Genomic_DNA"/>
</dbReference>
<dbReference type="InterPro" id="IPR016195">
    <property type="entry name" value="Pol/histidinol_Pase-like"/>
</dbReference>
<gene>
    <name evidence="1" type="ORF">C7378_2244</name>
</gene>